<evidence type="ECO:0000313" key="1">
    <source>
        <dbReference type="EMBL" id="MFH6601860.1"/>
    </source>
</evidence>
<gene>
    <name evidence="1" type="ORF">ACEZ3G_00110</name>
</gene>
<dbReference type="EMBL" id="JBHFPV010000001">
    <property type="protein sequence ID" value="MFH6601860.1"/>
    <property type="molecule type" value="Genomic_DNA"/>
</dbReference>
<protein>
    <submittedName>
        <fullName evidence="1">Uncharacterized protein</fullName>
    </submittedName>
</protein>
<reference evidence="1" key="1">
    <citation type="submission" date="2024-09" db="EMBL/GenBank/DDBJ databases">
        <authorList>
            <person name="Liu J."/>
        </authorList>
    </citation>
    <scope>NUCLEOTIDE SEQUENCE</scope>
    <source>
        <strain evidence="1">NBU2967</strain>
    </source>
</reference>
<keyword evidence="2" id="KW-1185">Reference proteome</keyword>
<name>A0ACC7LEV0_9FLAO</name>
<comment type="caution">
    <text evidence="1">The sequence shown here is derived from an EMBL/GenBank/DDBJ whole genome shotgun (WGS) entry which is preliminary data.</text>
</comment>
<evidence type="ECO:0000313" key="2">
    <source>
        <dbReference type="Proteomes" id="UP001595191"/>
    </source>
</evidence>
<organism evidence="1 2">
    <name type="scientific">Meishania litoralis</name>
    <dbReference type="NCBI Taxonomy" id="3434685"/>
    <lineage>
        <taxon>Bacteria</taxon>
        <taxon>Pseudomonadati</taxon>
        <taxon>Bacteroidota</taxon>
        <taxon>Flavobacteriia</taxon>
        <taxon>Flavobacteriales</taxon>
        <taxon>Flavobacteriaceae</taxon>
        <taxon>Meishania</taxon>
    </lineage>
</organism>
<sequence length="58" mass="6472">MPAGTYSARGAGGQWMEVIPERNMVFVHLVDTYVKNNVAFEDIGTLLQMVLDSKIEDN</sequence>
<dbReference type="Proteomes" id="UP001595191">
    <property type="component" value="Unassembled WGS sequence"/>
</dbReference>
<accession>A0ACC7LEV0</accession>
<proteinExistence type="predicted"/>